<organism evidence="13 14">
    <name type="scientific">Candidatus Sungbacteria bacterium RIFCSPLOWO2_12_FULL_41_11</name>
    <dbReference type="NCBI Taxonomy" id="1802286"/>
    <lineage>
        <taxon>Bacteria</taxon>
        <taxon>Candidatus Sungiibacteriota</taxon>
    </lineage>
</organism>
<dbReference type="Pfam" id="PF03118">
    <property type="entry name" value="RNA_pol_A_CTD"/>
    <property type="match status" value="1"/>
</dbReference>
<evidence type="ECO:0000313" key="14">
    <source>
        <dbReference type="Proteomes" id="UP000177171"/>
    </source>
</evidence>
<keyword evidence="7 11" id="KW-0804">Transcription</keyword>
<dbReference type="GO" id="GO:0046983">
    <property type="term" value="F:protein dimerization activity"/>
    <property type="evidence" value="ECO:0007669"/>
    <property type="project" value="InterPro"/>
</dbReference>
<keyword evidence="5 11" id="KW-0808">Transferase</keyword>
<keyword evidence="4 11" id="KW-0240">DNA-directed RNA polymerase</keyword>
<feature type="region of interest" description="Alpha C-terminal domain (alpha-CTD)" evidence="11">
    <location>
        <begin position="254"/>
        <end position="317"/>
    </location>
</feature>
<dbReference type="Gene3D" id="1.10.150.20">
    <property type="entry name" value="5' to 3' exonuclease, C-terminal subdomain"/>
    <property type="match status" value="1"/>
</dbReference>
<evidence type="ECO:0000256" key="1">
    <source>
        <dbReference type="ARBA" id="ARBA00007123"/>
    </source>
</evidence>
<dbReference type="InterPro" id="IPR036603">
    <property type="entry name" value="RBP11-like"/>
</dbReference>
<dbReference type="InterPro" id="IPR011262">
    <property type="entry name" value="DNA-dir_RNA_pol_insert"/>
</dbReference>
<sequence>MIPLPQKPKVIIEEGNRGVYEIESLYPGYGHTLGNSLRRVLLSSLSGAVITSVKIEGVQHEFSTIQGVLEDMVDIILNLKQVRFKIHGEGFYKINLEAKGEGEVTAKDFSLPSQVEVQNPELHIATLTDKKTVFKLEAEVETGLGYQSVESRKKEKVEIGSIALDASFSPVRLVNYEVENMRVGDRTDYNLLRIHINTDSSIAPREALKQASAILVGQFQELAGVFEEKGKEAPELRAVEVLEGPGETYEEESSKKKIEDLGFSNRTMNALNKAGIKNIGSLVKKTEKKLKEIEGLGDKGIREIKKELGNLGVTLKQ</sequence>
<evidence type="ECO:0000259" key="12">
    <source>
        <dbReference type="SMART" id="SM00662"/>
    </source>
</evidence>
<keyword evidence="6 11" id="KW-0548">Nucleotidyltransferase</keyword>
<dbReference type="AlphaFoldDB" id="A0A1G2LVH8"/>
<dbReference type="GO" id="GO:0005737">
    <property type="term" value="C:cytoplasm"/>
    <property type="evidence" value="ECO:0007669"/>
    <property type="project" value="UniProtKB-ARBA"/>
</dbReference>
<dbReference type="GO" id="GO:0006351">
    <property type="term" value="P:DNA-templated transcription"/>
    <property type="evidence" value="ECO:0007669"/>
    <property type="project" value="UniProtKB-UniRule"/>
</dbReference>
<evidence type="ECO:0000256" key="7">
    <source>
        <dbReference type="ARBA" id="ARBA00023163"/>
    </source>
</evidence>
<dbReference type="NCBIfam" id="TIGR02027">
    <property type="entry name" value="rpoA"/>
    <property type="match status" value="1"/>
</dbReference>
<dbReference type="NCBIfam" id="NF003519">
    <property type="entry name" value="PRK05182.2-5"/>
    <property type="match status" value="1"/>
</dbReference>
<proteinExistence type="inferred from homology"/>
<dbReference type="InterPro" id="IPR011263">
    <property type="entry name" value="DNA-dir_RNA_pol_RpoA/D/Rpb3"/>
</dbReference>
<comment type="subunit">
    <text evidence="11">Homodimer. The RNAP catalytic core consists of 2 alpha, 1 beta, 1 beta' and 1 omega subunit. When a sigma factor is associated with the core the holoenzyme is formed, which can initiate transcription.</text>
</comment>
<evidence type="ECO:0000256" key="10">
    <source>
        <dbReference type="ARBA" id="ARBA00048552"/>
    </source>
</evidence>
<comment type="catalytic activity">
    <reaction evidence="10 11">
        <text>RNA(n) + a ribonucleoside 5'-triphosphate = RNA(n+1) + diphosphate</text>
        <dbReference type="Rhea" id="RHEA:21248"/>
        <dbReference type="Rhea" id="RHEA-COMP:14527"/>
        <dbReference type="Rhea" id="RHEA-COMP:17342"/>
        <dbReference type="ChEBI" id="CHEBI:33019"/>
        <dbReference type="ChEBI" id="CHEBI:61557"/>
        <dbReference type="ChEBI" id="CHEBI:140395"/>
        <dbReference type="EC" id="2.7.7.6"/>
    </reaction>
</comment>
<comment type="caution">
    <text evidence="13">The sequence shown here is derived from an EMBL/GenBank/DDBJ whole genome shotgun (WGS) entry which is preliminary data.</text>
</comment>
<dbReference type="SMART" id="SM00662">
    <property type="entry name" value="RPOLD"/>
    <property type="match status" value="1"/>
</dbReference>
<dbReference type="GO" id="GO:0003899">
    <property type="term" value="F:DNA-directed RNA polymerase activity"/>
    <property type="evidence" value="ECO:0007669"/>
    <property type="project" value="UniProtKB-UniRule"/>
</dbReference>
<evidence type="ECO:0000256" key="8">
    <source>
        <dbReference type="ARBA" id="ARBA00032524"/>
    </source>
</evidence>
<dbReference type="Proteomes" id="UP000177171">
    <property type="component" value="Unassembled WGS sequence"/>
</dbReference>
<evidence type="ECO:0000313" key="13">
    <source>
        <dbReference type="EMBL" id="OHA14872.1"/>
    </source>
</evidence>
<comment type="similarity">
    <text evidence="1 11">Belongs to the RNA polymerase alpha chain family.</text>
</comment>
<dbReference type="CDD" id="cd06928">
    <property type="entry name" value="RNAP_alpha_NTD"/>
    <property type="match status" value="1"/>
</dbReference>
<name>A0A1G2LVH8_9BACT</name>
<dbReference type="InterPro" id="IPR011260">
    <property type="entry name" value="RNAP_asu_C"/>
</dbReference>
<feature type="domain" description="DNA-directed RNA polymerase RpoA/D/Rpb3-type" evidence="12">
    <location>
        <begin position="17"/>
        <end position="225"/>
    </location>
</feature>
<evidence type="ECO:0000256" key="11">
    <source>
        <dbReference type="HAMAP-Rule" id="MF_00059"/>
    </source>
</evidence>
<evidence type="ECO:0000256" key="9">
    <source>
        <dbReference type="ARBA" id="ARBA00033070"/>
    </source>
</evidence>
<dbReference type="EMBL" id="MHQY01000001">
    <property type="protein sequence ID" value="OHA14872.1"/>
    <property type="molecule type" value="Genomic_DNA"/>
</dbReference>
<evidence type="ECO:0000256" key="3">
    <source>
        <dbReference type="ARBA" id="ARBA00015972"/>
    </source>
</evidence>
<dbReference type="InterPro" id="IPR036643">
    <property type="entry name" value="RNApol_insert_sf"/>
</dbReference>
<reference evidence="13 14" key="1">
    <citation type="journal article" date="2016" name="Nat. Commun.">
        <title>Thousands of microbial genomes shed light on interconnected biogeochemical processes in an aquifer system.</title>
        <authorList>
            <person name="Anantharaman K."/>
            <person name="Brown C.T."/>
            <person name="Hug L.A."/>
            <person name="Sharon I."/>
            <person name="Castelle C.J."/>
            <person name="Probst A.J."/>
            <person name="Thomas B.C."/>
            <person name="Singh A."/>
            <person name="Wilkins M.J."/>
            <person name="Karaoz U."/>
            <person name="Brodie E.L."/>
            <person name="Williams K.H."/>
            <person name="Hubbard S.S."/>
            <person name="Banfield J.F."/>
        </authorList>
    </citation>
    <scope>NUCLEOTIDE SEQUENCE [LARGE SCALE GENOMIC DNA]</scope>
</reference>
<dbReference type="SUPFAM" id="SSF56553">
    <property type="entry name" value="Insert subdomain of RNA polymerase alpha subunit"/>
    <property type="match status" value="1"/>
</dbReference>
<dbReference type="HAMAP" id="MF_00059">
    <property type="entry name" value="RNApol_bact_RpoA"/>
    <property type="match status" value="1"/>
</dbReference>
<evidence type="ECO:0000256" key="2">
    <source>
        <dbReference type="ARBA" id="ARBA00012418"/>
    </source>
</evidence>
<gene>
    <name evidence="11" type="primary">rpoA</name>
    <name evidence="13" type="ORF">A3G49_04255</name>
</gene>
<dbReference type="Gene3D" id="3.30.1360.10">
    <property type="entry name" value="RNA polymerase, RBP11-like subunit"/>
    <property type="match status" value="1"/>
</dbReference>
<accession>A0A1G2LVH8</accession>
<evidence type="ECO:0000256" key="4">
    <source>
        <dbReference type="ARBA" id="ARBA00022478"/>
    </source>
</evidence>
<evidence type="ECO:0000256" key="5">
    <source>
        <dbReference type="ARBA" id="ARBA00022679"/>
    </source>
</evidence>
<evidence type="ECO:0000256" key="6">
    <source>
        <dbReference type="ARBA" id="ARBA00022695"/>
    </source>
</evidence>
<dbReference type="FunFam" id="2.170.120.12:FF:000001">
    <property type="entry name" value="DNA-directed RNA polymerase subunit alpha"/>
    <property type="match status" value="1"/>
</dbReference>
<protein>
    <recommendedName>
        <fullName evidence="3 11">DNA-directed RNA polymerase subunit alpha</fullName>
        <shortName evidence="11">RNAP subunit alpha</shortName>
        <ecNumber evidence="2 11">2.7.7.6</ecNumber>
    </recommendedName>
    <alternativeName>
        <fullName evidence="9 11">RNA polymerase subunit alpha</fullName>
    </alternativeName>
    <alternativeName>
        <fullName evidence="8 11">Transcriptase subunit alpha</fullName>
    </alternativeName>
</protein>
<dbReference type="EC" id="2.7.7.6" evidence="2 11"/>
<dbReference type="Pfam" id="PF01000">
    <property type="entry name" value="RNA_pol_A_bac"/>
    <property type="match status" value="1"/>
</dbReference>
<dbReference type="Gene3D" id="2.170.120.12">
    <property type="entry name" value="DNA-directed RNA polymerase, insert domain"/>
    <property type="match status" value="1"/>
</dbReference>
<comment type="domain">
    <text evidence="11">The N-terminal domain is essential for RNAP assembly and basal transcription, whereas the C-terminal domain is involved in interaction with transcriptional regulators and with upstream promoter elements.</text>
</comment>
<comment type="function">
    <text evidence="11">DNA-dependent RNA polymerase catalyzes the transcription of DNA into RNA using the four ribonucleoside triphosphates as substrates.</text>
</comment>
<dbReference type="InterPro" id="IPR011773">
    <property type="entry name" value="DNA-dir_RpoA"/>
</dbReference>
<dbReference type="GO" id="GO:0003677">
    <property type="term" value="F:DNA binding"/>
    <property type="evidence" value="ECO:0007669"/>
    <property type="project" value="UniProtKB-UniRule"/>
</dbReference>
<dbReference type="GO" id="GO:0000428">
    <property type="term" value="C:DNA-directed RNA polymerase complex"/>
    <property type="evidence" value="ECO:0007669"/>
    <property type="project" value="UniProtKB-KW"/>
</dbReference>
<dbReference type="Pfam" id="PF01193">
    <property type="entry name" value="RNA_pol_L"/>
    <property type="match status" value="1"/>
</dbReference>
<dbReference type="SUPFAM" id="SSF47789">
    <property type="entry name" value="C-terminal domain of RNA polymerase alpha subunit"/>
    <property type="match status" value="1"/>
</dbReference>
<dbReference type="SUPFAM" id="SSF55257">
    <property type="entry name" value="RBP11-like subunits of RNA polymerase"/>
    <property type="match status" value="1"/>
</dbReference>
<feature type="region of interest" description="Alpha N-terminal domain (alpha-NTD)" evidence="11">
    <location>
        <begin position="1"/>
        <end position="227"/>
    </location>
</feature>